<evidence type="ECO:0000313" key="2">
    <source>
        <dbReference type="EMBL" id="ETW20597.1"/>
    </source>
</evidence>
<sequence length="620" mass="74577">MEFPVETIFNEEEIQNYEMEDVEITSMSKLSTEENMNYDIDERQEVRKELFSPYIKKTKDKKTENVKDFLALYKFVPQINEQSTLPKHSNKSVRKKGILKYILYDLKKDKNFDFHYNYYYDNIYNNVKDDELDDYFKFCMKFKKSNQNYDLYVKGTSSFEDEESKKEKKFFLYTRKEIEGAHSYDFDKWLVVKNVMYFWQLKVDEESNLSILALNLKNKRIKKFFYNKEKHHELLSQLHSYDEIAKSITLIEEENGDKNKKVSSNKKETRRTQNEKPMRIKDRVMMENIEKTCDFYIKKYFNEDLEDNNFLDNIDKMNSSDGKQSNDLLNFKKRKNSFLLMKNEILYKSKINEAQALLIFQKIKEKLKKNKNFIKSSKNMSSFVTKTQKENNLNGNKNADVTHGSTSQDRQINNEDHKNVNNTQINEDIQIIKHIEENIENEHDKLEETQEKKMEDVAQKDEQQIDNLENEKDTEKKEADGGEDKEKEGKEEEGKEEEDKKEEDKKEEDKKEEYKEEYKEDCKDKEEGKKECKDKEEDKVEYKEEYTEEDKEKDKEENNEKEDKEEEINSHLNIHETNYDEEQLGLPKKMESHQEDKEDAVQKINDNNVDMNEENNLNNI</sequence>
<accession>A0A024VDC8</accession>
<feature type="region of interest" description="Disordered" evidence="1">
    <location>
        <begin position="256"/>
        <end position="275"/>
    </location>
</feature>
<feature type="compositionally biased region" description="Basic and acidic residues" evidence="1">
    <location>
        <begin position="449"/>
        <end position="493"/>
    </location>
</feature>
<dbReference type="Proteomes" id="UP000030690">
    <property type="component" value="Unassembled WGS sequence"/>
</dbReference>
<feature type="region of interest" description="Disordered" evidence="1">
    <location>
        <begin position="449"/>
        <end position="580"/>
    </location>
</feature>
<evidence type="ECO:0000256" key="1">
    <source>
        <dbReference type="SAM" id="MobiDB-lite"/>
    </source>
</evidence>
<organism evidence="2 3">
    <name type="scientific">Plasmodium falciparum Vietnam Oak-Knoll</name>
    <name type="common">FVO</name>
    <dbReference type="NCBI Taxonomy" id="1036723"/>
    <lineage>
        <taxon>Eukaryota</taxon>
        <taxon>Sar</taxon>
        <taxon>Alveolata</taxon>
        <taxon>Apicomplexa</taxon>
        <taxon>Aconoidasida</taxon>
        <taxon>Haemosporida</taxon>
        <taxon>Plasmodiidae</taxon>
        <taxon>Plasmodium</taxon>
        <taxon>Plasmodium (Laverania)</taxon>
    </lineage>
</organism>
<feature type="region of interest" description="Disordered" evidence="1">
    <location>
        <begin position="387"/>
        <end position="425"/>
    </location>
</feature>
<protein>
    <submittedName>
        <fullName evidence="2">Uncharacterized protein</fullName>
    </submittedName>
</protein>
<feature type="compositionally biased region" description="Polar residues" evidence="1">
    <location>
        <begin position="387"/>
        <end position="411"/>
    </location>
</feature>
<gene>
    <name evidence="2" type="ORF">PFFVO_00508</name>
</gene>
<dbReference type="OrthoDB" id="378788at2759"/>
<reference evidence="2 3" key="2">
    <citation type="submission" date="2013-02" db="EMBL/GenBank/DDBJ databases">
        <title>The Genome Sequence of Plasmodium falciparum Vietnam Oak-Knoll (FVO).</title>
        <authorList>
            <consortium name="The Broad Institute Genome Sequencing Platform"/>
            <consortium name="The Broad Institute Genome Sequencing Center for Infectious Disease"/>
            <person name="Neafsey D."/>
            <person name="Cheeseman I."/>
            <person name="Volkman S."/>
            <person name="Adams J."/>
            <person name="Walker B."/>
            <person name="Young S.K."/>
            <person name="Zeng Q."/>
            <person name="Gargeya S."/>
            <person name="Fitzgerald M."/>
            <person name="Haas B."/>
            <person name="Abouelleil A."/>
            <person name="Alvarado L."/>
            <person name="Arachchi H.M."/>
            <person name="Berlin A.M."/>
            <person name="Chapman S.B."/>
            <person name="Dewar J."/>
            <person name="Goldberg J."/>
            <person name="Griggs A."/>
            <person name="Gujja S."/>
            <person name="Hansen M."/>
            <person name="Howarth C."/>
            <person name="Imamovic A."/>
            <person name="Larimer J."/>
            <person name="McCowan C."/>
            <person name="Murphy C."/>
            <person name="Neiman D."/>
            <person name="Pearson M."/>
            <person name="Priest M."/>
            <person name="Roberts A."/>
            <person name="Saif S."/>
            <person name="Shea T."/>
            <person name="Sisk P."/>
            <person name="Sykes S."/>
            <person name="Wortman J."/>
            <person name="Nusbaum C."/>
            <person name="Birren B."/>
        </authorList>
    </citation>
    <scope>NUCLEOTIDE SEQUENCE [LARGE SCALE GENOMIC DNA]</scope>
    <source>
        <strain evidence="3">Vietnam Oak-Knoll (FVO)</strain>
    </source>
</reference>
<dbReference type="AlphaFoldDB" id="A0A024VDC8"/>
<dbReference type="EMBL" id="KI925017">
    <property type="protein sequence ID" value="ETW20597.1"/>
    <property type="molecule type" value="Genomic_DNA"/>
</dbReference>
<name>A0A024VDC8_PLAFA</name>
<feature type="compositionally biased region" description="Basic and acidic residues" evidence="1">
    <location>
        <begin position="502"/>
        <end position="578"/>
    </location>
</feature>
<reference evidence="2 3" key="1">
    <citation type="submission" date="2013-02" db="EMBL/GenBank/DDBJ databases">
        <title>The Genome Annotation of Plasmodium falciparum Vietnam Oak-Knoll (FVO).</title>
        <authorList>
            <consortium name="The Broad Institute Genome Sequencing Platform"/>
            <consortium name="The Broad Institute Genome Sequencing Center for Infectious Disease"/>
            <person name="Neafsey D."/>
            <person name="Hoffman S."/>
            <person name="Volkman S."/>
            <person name="Rosenthal P."/>
            <person name="Walker B."/>
            <person name="Young S.K."/>
            <person name="Zeng Q."/>
            <person name="Gargeya S."/>
            <person name="Fitzgerald M."/>
            <person name="Haas B."/>
            <person name="Abouelleil A."/>
            <person name="Allen A.W."/>
            <person name="Alvarado L."/>
            <person name="Arachchi H.M."/>
            <person name="Berlin A.M."/>
            <person name="Chapman S.B."/>
            <person name="Gainer-Dewar J."/>
            <person name="Goldberg J."/>
            <person name="Griggs A."/>
            <person name="Gujja S."/>
            <person name="Hansen M."/>
            <person name="Howarth C."/>
            <person name="Imamovic A."/>
            <person name="Ireland A."/>
            <person name="Larimer J."/>
            <person name="McCowan C."/>
            <person name="Murphy C."/>
            <person name="Pearson M."/>
            <person name="Poon T.W."/>
            <person name="Priest M."/>
            <person name="Roberts A."/>
            <person name="Saif S."/>
            <person name="Shea T."/>
            <person name="Sisk P."/>
            <person name="Sykes S."/>
            <person name="Wortman J."/>
            <person name="Nusbaum C."/>
            <person name="Birren B."/>
        </authorList>
    </citation>
    <scope>NUCLEOTIDE SEQUENCE [LARGE SCALE GENOMIC DNA]</scope>
    <source>
        <strain evidence="3">Vietnam Oak-Knoll (FVO)</strain>
    </source>
</reference>
<proteinExistence type="predicted"/>
<evidence type="ECO:0000313" key="3">
    <source>
        <dbReference type="Proteomes" id="UP000030690"/>
    </source>
</evidence>